<evidence type="ECO:0008006" key="3">
    <source>
        <dbReference type="Google" id="ProtNLM"/>
    </source>
</evidence>
<comment type="caution">
    <text evidence="1">The sequence shown here is derived from an EMBL/GenBank/DDBJ whole genome shotgun (WGS) entry which is preliminary data.</text>
</comment>
<evidence type="ECO:0000313" key="2">
    <source>
        <dbReference type="Proteomes" id="UP001501459"/>
    </source>
</evidence>
<dbReference type="Proteomes" id="UP001501459">
    <property type="component" value="Unassembled WGS sequence"/>
</dbReference>
<accession>A0ABN0Z913</accession>
<gene>
    <name evidence="1" type="ORF">GCM10008983_14520</name>
</gene>
<organism evidence="1 2">
    <name type="scientific">Lentibacillus halophilus</name>
    <dbReference type="NCBI Taxonomy" id="295065"/>
    <lineage>
        <taxon>Bacteria</taxon>
        <taxon>Bacillati</taxon>
        <taxon>Bacillota</taxon>
        <taxon>Bacilli</taxon>
        <taxon>Bacillales</taxon>
        <taxon>Bacillaceae</taxon>
        <taxon>Lentibacillus</taxon>
    </lineage>
</organism>
<proteinExistence type="predicted"/>
<keyword evidence="2" id="KW-1185">Reference proteome</keyword>
<sequence>MTEAYNHYSVEFSEYVTKMVVLDGHKMTDISQKLDIPYGTLKRWVQSYRRKQREAEKENQNQLLTATEYKELYEQERQGRIDMEEENEILKKAMHIFTQEKE</sequence>
<dbReference type="Pfam" id="PF01527">
    <property type="entry name" value="HTH_Tnp_1"/>
    <property type="match status" value="1"/>
</dbReference>
<dbReference type="InterPro" id="IPR002514">
    <property type="entry name" value="Transposase_8"/>
</dbReference>
<dbReference type="RefSeq" id="WP_343752107.1">
    <property type="nucleotide sequence ID" value="NZ_BAAADM010000038.1"/>
</dbReference>
<name>A0ABN0Z913_9BACI</name>
<protein>
    <recommendedName>
        <fullName evidence="3">Transposase</fullName>
    </recommendedName>
</protein>
<evidence type="ECO:0000313" key="1">
    <source>
        <dbReference type="EMBL" id="GAA0438720.1"/>
    </source>
</evidence>
<reference evidence="1 2" key="1">
    <citation type="journal article" date="2019" name="Int. J. Syst. Evol. Microbiol.">
        <title>The Global Catalogue of Microorganisms (GCM) 10K type strain sequencing project: providing services to taxonomists for standard genome sequencing and annotation.</title>
        <authorList>
            <consortium name="The Broad Institute Genomics Platform"/>
            <consortium name="The Broad Institute Genome Sequencing Center for Infectious Disease"/>
            <person name="Wu L."/>
            <person name="Ma J."/>
        </authorList>
    </citation>
    <scope>NUCLEOTIDE SEQUENCE [LARGE SCALE GENOMIC DNA]</scope>
    <source>
        <strain evidence="1 2">JCM 12149</strain>
    </source>
</reference>
<dbReference type="Gene3D" id="1.10.10.60">
    <property type="entry name" value="Homeodomain-like"/>
    <property type="match status" value="1"/>
</dbReference>
<dbReference type="InterPro" id="IPR009057">
    <property type="entry name" value="Homeodomain-like_sf"/>
</dbReference>
<dbReference type="EMBL" id="BAAADM010000038">
    <property type="protein sequence ID" value="GAA0438720.1"/>
    <property type="molecule type" value="Genomic_DNA"/>
</dbReference>
<dbReference type="SUPFAM" id="SSF46689">
    <property type="entry name" value="Homeodomain-like"/>
    <property type="match status" value="1"/>
</dbReference>